<comment type="subcellular location">
    <subcellularLocation>
        <location evidence="1">Secreted</location>
    </subcellularLocation>
</comment>
<feature type="domain" description="Peptidase S8/S53" evidence="10">
    <location>
        <begin position="92"/>
        <end position="391"/>
    </location>
</feature>
<evidence type="ECO:0000256" key="2">
    <source>
        <dbReference type="ARBA" id="ARBA00011073"/>
    </source>
</evidence>
<evidence type="ECO:0000313" key="13">
    <source>
        <dbReference type="Proteomes" id="UP000298652"/>
    </source>
</evidence>
<dbReference type="Proteomes" id="UP000298652">
    <property type="component" value="Chromosome 1"/>
</dbReference>
<dbReference type="InterPro" id="IPR034197">
    <property type="entry name" value="Peptidases_S8_3"/>
</dbReference>
<dbReference type="Pfam" id="PF17766">
    <property type="entry name" value="fn3_6"/>
    <property type="match status" value="1"/>
</dbReference>
<keyword evidence="13" id="KW-1185">Reference proteome</keyword>
<dbReference type="InterPro" id="IPR023827">
    <property type="entry name" value="Peptidase_S8_Asp-AS"/>
</dbReference>
<evidence type="ECO:0000313" key="12">
    <source>
        <dbReference type="EMBL" id="TKW40783.1"/>
    </source>
</evidence>
<evidence type="ECO:0000256" key="9">
    <source>
        <dbReference type="PROSITE-ProRule" id="PRU01240"/>
    </source>
</evidence>
<evidence type="ECO:0000256" key="5">
    <source>
        <dbReference type="ARBA" id="ARBA00022801"/>
    </source>
</evidence>
<keyword evidence="4" id="KW-0732">Signal</keyword>
<comment type="similarity">
    <text evidence="2 9">Belongs to the peptidase S8 family.</text>
</comment>
<keyword evidence="3 9" id="KW-0645">Protease</keyword>
<dbReference type="PROSITE" id="PS00136">
    <property type="entry name" value="SUBTILASE_ASP"/>
    <property type="match status" value="1"/>
</dbReference>
<evidence type="ECO:0000256" key="6">
    <source>
        <dbReference type="ARBA" id="ARBA00022825"/>
    </source>
</evidence>
<keyword evidence="7" id="KW-0325">Glycoprotein</keyword>
<dbReference type="InterPro" id="IPR036852">
    <property type="entry name" value="Peptidase_S8/S53_dom_sf"/>
</dbReference>
<gene>
    <name evidence="12" type="ORF">SEVIR_1G268900v2</name>
</gene>
<feature type="domain" description="Subtilisin-like protease fibronectin type-III" evidence="11">
    <location>
        <begin position="450"/>
        <end position="549"/>
    </location>
</feature>
<keyword evidence="5 9" id="KW-0378">Hydrolase</keyword>
<dbReference type="PRINTS" id="PR00723">
    <property type="entry name" value="SUBTILISIN"/>
</dbReference>
<dbReference type="InterPro" id="IPR000209">
    <property type="entry name" value="Peptidase_S8/S53_dom"/>
</dbReference>
<organism evidence="12 13">
    <name type="scientific">Setaria viridis</name>
    <name type="common">Green bristlegrass</name>
    <name type="synonym">Setaria italica subsp. viridis</name>
    <dbReference type="NCBI Taxonomy" id="4556"/>
    <lineage>
        <taxon>Eukaryota</taxon>
        <taxon>Viridiplantae</taxon>
        <taxon>Streptophyta</taxon>
        <taxon>Embryophyta</taxon>
        <taxon>Tracheophyta</taxon>
        <taxon>Spermatophyta</taxon>
        <taxon>Magnoliopsida</taxon>
        <taxon>Liliopsida</taxon>
        <taxon>Poales</taxon>
        <taxon>Poaceae</taxon>
        <taxon>PACMAD clade</taxon>
        <taxon>Panicoideae</taxon>
        <taxon>Panicodae</taxon>
        <taxon>Paniceae</taxon>
        <taxon>Cenchrinae</taxon>
        <taxon>Setaria</taxon>
    </lineage>
</organism>
<evidence type="ECO:0000256" key="7">
    <source>
        <dbReference type="ARBA" id="ARBA00023180"/>
    </source>
</evidence>
<dbReference type="GO" id="GO:0006508">
    <property type="term" value="P:proteolysis"/>
    <property type="evidence" value="ECO:0007669"/>
    <property type="project" value="UniProtKB-KW"/>
</dbReference>
<dbReference type="EMBL" id="CM016552">
    <property type="protein sequence ID" value="TKW40783.1"/>
    <property type="molecule type" value="Genomic_DNA"/>
</dbReference>
<feature type="active site" description="Charge relay system" evidence="8 9">
    <location>
        <position position="340"/>
    </location>
</feature>
<evidence type="ECO:0000256" key="4">
    <source>
        <dbReference type="ARBA" id="ARBA00022729"/>
    </source>
</evidence>
<reference evidence="12" key="1">
    <citation type="submission" date="2019-03" db="EMBL/GenBank/DDBJ databases">
        <title>WGS assembly of Setaria viridis.</title>
        <authorList>
            <person name="Huang P."/>
            <person name="Jenkins J."/>
            <person name="Grimwood J."/>
            <person name="Barry K."/>
            <person name="Healey A."/>
            <person name="Mamidi S."/>
            <person name="Sreedasyam A."/>
            <person name="Shu S."/>
            <person name="Feldman M."/>
            <person name="Wu J."/>
            <person name="Yu Y."/>
            <person name="Chen C."/>
            <person name="Johnson J."/>
            <person name="Rokhsar D."/>
            <person name="Baxter I."/>
            <person name="Schmutz J."/>
            <person name="Brutnell T."/>
            <person name="Kellogg E."/>
        </authorList>
    </citation>
    <scope>NUCLEOTIDE SEQUENCE [LARGE SCALE GENOMIC DNA]</scope>
</reference>
<sequence>MSPSLLCADASPSPFEQPLHPWHTCISISIPATLRMPFSRSEMDPTKVALMLVLCSKLLAAIPLHDDDDNTLAPPGMQGGQYDAVSSTSNMGEGVVIGVLDDGIDAGHPSFGDDGMPPPPARWRGRCKHTRVAACNNKLVGAREFTRHLRHPAGRAVRAGTHGTHASSVAAGTPVRRADGGGAVVSGVAPRAHLAFYQVCAAAGCSRGPIMHAVESALADGVDVLSMSLGDDDGVGFHEDPVVAATFSAVTRGVFVCAAAGNKGPAAGSVANDAPWILTVGASSRSSAHSTNVAAFSSRGPSRNNGGVLKPDIVGPGVDILAAVPRSRRGPSFASLSGTSMSAPHLAGVAALVKSAHPTWSPAAIKSAIMTTADTSVTDEAGAPASYFAMGAGLVNPAKATDPGLVYDISPEEYIPYLCGLGYTDDQVNRIIYPAPAVRCAEMESTEAKDLNTPSIMVALTAERPAVTVRRTVTNVGAARSVYRVDVSEPEGVSVTVIPGELQFDDVNQRASFTVTVERAPGSALASQVLSAQIAWVSEEHVARSPISISS</sequence>
<evidence type="ECO:0000259" key="11">
    <source>
        <dbReference type="Pfam" id="PF17766"/>
    </source>
</evidence>
<evidence type="ECO:0000256" key="1">
    <source>
        <dbReference type="ARBA" id="ARBA00004613"/>
    </source>
</evidence>
<dbReference type="CDD" id="cd04852">
    <property type="entry name" value="Peptidases_S8_3"/>
    <property type="match status" value="1"/>
</dbReference>
<dbReference type="GO" id="GO:0004252">
    <property type="term" value="F:serine-type endopeptidase activity"/>
    <property type="evidence" value="ECO:0007669"/>
    <property type="project" value="UniProtKB-UniRule"/>
</dbReference>
<keyword evidence="6 9" id="KW-0720">Serine protease</keyword>
<dbReference type="PROSITE" id="PS51892">
    <property type="entry name" value="SUBTILASE"/>
    <property type="match status" value="1"/>
</dbReference>
<dbReference type="GO" id="GO:0005576">
    <property type="term" value="C:extracellular region"/>
    <property type="evidence" value="ECO:0007669"/>
    <property type="project" value="UniProtKB-SubCell"/>
</dbReference>
<dbReference type="Gene3D" id="3.40.50.200">
    <property type="entry name" value="Peptidase S8/S53 domain"/>
    <property type="match status" value="1"/>
</dbReference>
<feature type="active site" description="Charge relay system" evidence="8 9">
    <location>
        <position position="162"/>
    </location>
</feature>
<accession>A0A4U6WG93</accession>
<dbReference type="InterPro" id="IPR045051">
    <property type="entry name" value="SBT"/>
</dbReference>
<dbReference type="InterPro" id="IPR041469">
    <property type="entry name" value="Subtilisin-like_FN3"/>
</dbReference>
<dbReference type="Gene3D" id="2.60.40.2310">
    <property type="match status" value="1"/>
</dbReference>
<dbReference type="SUPFAM" id="SSF52743">
    <property type="entry name" value="Subtilisin-like"/>
    <property type="match status" value="1"/>
</dbReference>
<dbReference type="InterPro" id="IPR015500">
    <property type="entry name" value="Peptidase_S8_subtilisin-rel"/>
</dbReference>
<feature type="active site" description="Charge relay system" evidence="8 9">
    <location>
        <position position="101"/>
    </location>
</feature>
<dbReference type="AlphaFoldDB" id="A0A4U6WG93"/>
<dbReference type="Gramene" id="TKW40783">
    <property type="protein sequence ID" value="TKW40783"/>
    <property type="gene ID" value="SEVIR_1G268900v2"/>
</dbReference>
<evidence type="ECO:0000259" key="10">
    <source>
        <dbReference type="Pfam" id="PF00082"/>
    </source>
</evidence>
<dbReference type="Pfam" id="PF00082">
    <property type="entry name" value="Peptidase_S8"/>
    <property type="match status" value="1"/>
</dbReference>
<proteinExistence type="inferred from homology"/>
<evidence type="ECO:0000256" key="8">
    <source>
        <dbReference type="PIRSR" id="PIRSR615500-1"/>
    </source>
</evidence>
<protein>
    <recommendedName>
        <fullName evidence="14">Subtilisin-like protease fibronectin type-III domain-containing protein</fullName>
    </recommendedName>
</protein>
<name>A0A4U6WG93_SETVI</name>
<dbReference type="PANTHER" id="PTHR10795">
    <property type="entry name" value="PROPROTEIN CONVERTASE SUBTILISIN/KEXIN"/>
    <property type="match status" value="1"/>
</dbReference>
<evidence type="ECO:0000256" key="3">
    <source>
        <dbReference type="ARBA" id="ARBA00022670"/>
    </source>
</evidence>
<evidence type="ECO:0008006" key="14">
    <source>
        <dbReference type="Google" id="ProtNLM"/>
    </source>
</evidence>